<keyword evidence="3" id="KW-0732">Signal</keyword>
<proteinExistence type="predicted"/>
<name>A0A8H4M6T7_9EURO</name>
<dbReference type="OrthoDB" id="1046782at2759"/>
<dbReference type="Gene3D" id="2.160.20.10">
    <property type="entry name" value="Single-stranded right-handed beta-helix, Pectin lyase-like"/>
    <property type="match status" value="2"/>
</dbReference>
<comment type="subcellular location">
    <subcellularLocation>
        <location evidence="1">Secreted</location>
    </subcellularLocation>
</comment>
<organism evidence="6 7">
    <name type="scientific">Aspergillus fumigatiaffinis</name>
    <dbReference type="NCBI Taxonomy" id="340414"/>
    <lineage>
        <taxon>Eukaryota</taxon>
        <taxon>Fungi</taxon>
        <taxon>Dikarya</taxon>
        <taxon>Ascomycota</taxon>
        <taxon>Pezizomycotina</taxon>
        <taxon>Eurotiomycetes</taxon>
        <taxon>Eurotiomycetidae</taxon>
        <taxon>Eurotiales</taxon>
        <taxon>Aspergillaceae</taxon>
        <taxon>Aspergillus</taxon>
        <taxon>Aspergillus subgen. Fumigati</taxon>
    </lineage>
</organism>
<protein>
    <recommendedName>
        <fullName evidence="5">Rhamnogalacturonase A/B/Epimerase-like pectate lyase domain-containing protein</fullName>
    </recommendedName>
</protein>
<evidence type="ECO:0000259" key="5">
    <source>
        <dbReference type="Pfam" id="PF12708"/>
    </source>
</evidence>
<feature type="domain" description="Rhamnogalacturonase A/B/Epimerase-like pectate lyase" evidence="5">
    <location>
        <begin position="85"/>
        <end position="315"/>
    </location>
</feature>
<evidence type="ECO:0000256" key="4">
    <source>
        <dbReference type="SAM" id="MobiDB-lite"/>
    </source>
</evidence>
<evidence type="ECO:0000313" key="6">
    <source>
        <dbReference type="EMBL" id="KAF4232314.1"/>
    </source>
</evidence>
<dbReference type="SUPFAM" id="SSF51126">
    <property type="entry name" value="Pectin lyase-like"/>
    <property type="match status" value="2"/>
</dbReference>
<accession>A0A8H4M6T7</accession>
<feature type="compositionally biased region" description="Polar residues" evidence="4">
    <location>
        <begin position="1"/>
        <end position="10"/>
    </location>
</feature>
<dbReference type="EMBL" id="JAAAPX010000092">
    <property type="protein sequence ID" value="KAF4232314.1"/>
    <property type="molecule type" value="Genomic_DNA"/>
</dbReference>
<evidence type="ECO:0000256" key="1">
    <source>
        <dbReference type="ARBA" id="ARBA00004613"/>
    </source>
</evidence>
<evidence type="ECO:0000313" key="7">
    <source>
        <dbReference type="Proteomes" id="UP000653565"/>
    </source>
</evidence>
<dbReference type="PANTHER" id="PTHR33928">
    <property type="entry name" value="POLYGALACTURONASE QRT3"/>
    <property type="match status" value="1"/>
</dbReference>
<sequence length="1492" mass="158979">MVNNQGNTFNAAPDKGSLDSPITSDAELLSFDNTKHGHGHKHSHKIRHESANTTSGILYRQASGFWMDGISHGQMPFAPSGYKFYRNVRDYGATGDGTTDDTAAINRAVSDGNRCGKDCGSTSVLGALVYFPPGTYIVSTPIIQYYYTQFVGDPNDRPTIKGSGNFTGIALIDTDPYIPGGNGSEWYINQNQFYRQIRNFVLDMTAMNWTNYDHGQEYVPTGIHWQVAQSTSLQNIYFKMPVSTASQTTTAVGVFMENGSGGFVSDLEFFGGNIGFRAGSQQYTARNLQFTSCLTGVSMIWDWGFTWKNINFKSVWVAFDCTSIGGLDSQGTGSITVLDSKFDSVPYPITLRNGGPYPDILLDNLYIRNSASVVLISGGETIFKGKKIHKQARSGTYLTTGLSKGTPGELYVTSWAYGRRYTSLGGSGTFTYGMLDPAPQKPESLLDPEGEYFVRSRPQYESYAASAFIIATANGVANDATGDQTSAINTLLSSNVGSPIFFPAGIYLVKGTVHVPVGSIIVGEGWSQIMGTGSYFEDELNPKVMVRVGAPGDSGIIQISDMLFTVKGPTAGAILMEWNVHESTQGSAAMWDSHFRVGGANGTELQAADCPKLTGSVNKNCMAASMLLHLTASSSGYFENVWAWVADHDLDAPVDSSSTTTAATQINIYAGRGVLIESQGNILYQYQLSGAKDIYLGHIQTETPYFQDKPDAGSPYTLGTFTSDPTFAECTPGSTCEEAWALRVLSSSDVFIYSAGFYSFFRQYSEACLANENCQETLVETSYTQGLWLYNLFTIGATEMISPAGGVISPTYQKDNQNGFSTELSAWLVLAHQGRNIGSSGNPQQDGSGVVYIDPIIFREPNPTVQCYDPCTLVFPSSTMHTNSVISYAPIPTVVTGGGSTISTTITPTPATVSVISFWSLPIMAGQTSFVFNMTTSFQPPPQAVTVGGTVITIIPKAQSTHYGSWDSTEPANTVLPTTVVTSNGKTQTFSEDQIPSLTDLTTTTKVTTTLSENEVQTATSTTTLIPVIFPVTKGGFYWSPVPEPTPPEFPIPSLPDFPPVPSPPCFRLGGLFSRNCPPNDNKAPQTTHFTRGPNYPSCRSNCGHLPSETGSSSSSSCTTQTVTSCRTYTTTTPFATVCASYEGCECVTKTVTDYQISCDISSCTTTGSSVKTGCYVTESDSTTGEYCVTGVTVLSDDDQGQNGLGITVLTGSSSTFPGSVVIYGTPYTPTSGSVVVGGKTIAVPTVSSETTTTISGIPMVILPSGIAIPASTTITTMITSGPGAIPGSWISTSIAPSTTSTSGPSPTSGVGGSGTVTTITKVVIETETLTTTYAASLGMVGMAADYRLGYRNFPVSGYNLDFFTVSETRDVCDRKFSTEYGAASPRPNKWLDIPQSVTFFSTLDVLSTKYTNCIYTNAAAPSPGDGGTVSCEGLTLPCHVVTGVILRCNSDMLAGWLTSVAPLVNCPLETMTSSVVIATITMTETLTTTIP</sequence>
<dbReference type="InterPro" id="IPR011050">
    <property type="entry name" value="Pectin_lyase_fold/virulence"/>
</dbReference>
<dbReference type="Proteomes" id="UP000653565">
    <property type="component" value="Unassembled WGS sequence"/>
</dbReference>
<comment type="caution">
    <text evidence="6">The sequence shown here is derived from an EMBL/GenBank/DDBJ whole genome shotgun (WGS) entry which is preliminary data.</text>
</comment>
<dbReference type="GO" id="GO:0004650">
    <property type="term" value="F:polygalacturonase activity"/>
    <property type="evidence" value="ECO:0007669"/>
    <property type="project" value="InterPro"/>
</dbReference>
<dbReference type="InterPro" id="IPR039279">
    <property type="entry name" value="QRT3-like"/>
</dbReference>
<feature type="domain" description="Rhamnogalacturonase A/B/Epimerase-like pectate lyase" evidence="5">
    <location>
        <begin position="473"/>
        <end position="535"/>
    </location>
</feature>
<dbReference type="InterPro" id="IPR024535">
    <property type="entry name" value="RHGA/B-epi-like_pectate_lyase"/>
</dbReference>
<dbReference type="PANTHER" id="PTHR33928:SF2">
    <property type="entry name" value="PECTATE LYASE SUPERFAMILY PROTEIN DOMAIN-CONTAINING PROTEIN-RELATED"/>
    <property type="match status" value="1"/>
</dbReference>
<reference evidence="6" key="2">
    <citation type="submission" date="2020-04" db="EMBL/GenBank/DDBJ databases">
        <authorList>
            <person name="Santos R.A.C."/>
            <person name="Steenwyk J.L."/>
            <person name="Rivero-Menendez O."/>
            <person name="Mead M.E."/>
            <person name="Silva L.P."/>
            <person name="Bastos R.W."/>
            <person name="Alastruey-Izquierdo A."/>
            <person name="Goldman G.H."/>
            <person name="Rokas A."/>
        </authorList>
    </citation>
    <scope>NUCLEOTIDE SEQUENCE</scope>
    <source>
        <strain evidence="6">CNM-CM6805</strain>
    </source>
</reference>
<keyword evidence="7" id="KW-1185">Reference proteome</keyword>
<feature type="region of interest" description="Disordered" evidence="4">
    <location>
        <begin position="1"/>
        <end position="23"/>
    </location>
</feature>
<dbReference type="GO" id="GO:0005576">
    <property type="term" value="C:extracellular region"/>
    <property type="evidence" value="ECO:0007669"/>
    <property type="project" value="UniProtKB-SubCell"/>
</dbReference>
<keyword evidence="2" id="KW-0964">Secreted</keyword>
<evidence type="ECO:0000256" key="2">
    <source>
        <dbReference type="ARBA" id="ARBA00022525"/>
    </source>
</evidence>
<dbReference type="Pfam" id="PF12708">
    <property type="entry name" value="Pect-lyase_RHGA_epim"/>
    <property type="match status" value="2"/>
</dbReference>
<evidence type="ECO:0000256" key="3">
    <source>
        <dbReference type="ARBA" id="ARBA00022729"/>
    </source>
</evidence>
<gene>
    <name evidence="6" type="ORF">CNMCM6805_010052</name>
</gene>
<dbReference type="CDD" id="cd23668">
    <property type="entry name" value="GH55_beta13glucanase-like"/>
    <property type="match status" value="1"/>
</dbReference>
<dbReference type="InterPro" id="IPR012334">
    <property type="entry name" value="Pectin_lyas_fold"/>
</dbReference>
<reference evidence="6" key="1">
    <citation type="journal article" date="2020" name="bioRxiv">
        <title>Genomic and phenotypic heterogeneity of clinical isolates of the human pathogens Aspergillus fumigatus, Aspergillus lentulus and Aspergillus fumigatiaffinis.</title>
        <authorList>
            <person name="dos Santos R.A.C."/>
            <person name="Steenwyk J.L."/>
            <person name="Rivero-Menendez O."/>
            <person name="Mead M.E."/>
            <person name="Silva L.P."/>
            <person name="Bastos R.W."/>
            <person name="Alastruey-Izquierdo A."/>
            <person name="Goldman G.H."/>
            <person name="Rokas A."/>
        </authorList>
    </citation>
    <scope>NUCLEOTIDE SEQUENCE</scope>
    <source>
        <strain evidence="6">CNM-CM6805</strain>
    </source>
</reference>